<reference evidence="1 2" key="1">
    <citation type="submission" date="2014-10" db="EMBL/GenBank/DDBJ databases">
        <title>Draft genome of anammox bacterium scalindua brodae, obtained using differential coverage binning of sequence data from two enrichment reactors.</title>
        <authorList>
            <person name="Speth D.R."/>
            <person name="Russ L."/>
            <person name="Kartal B."/>
            <person name="Op den Camp H.J."/>
            <person name="Dutilh B.E."/>
            <person name="Jetten M.S."/>
        </authorList>
    </citation>
    <scope>NUCLEOTIDE SEQUENCE [LARGE SCALE GENOMIC DNA]</scope>
    <source>
        <strain evidence="1">RU1</strain>
    </source>
</reference>
<protein>
    <submittedName>
        <fullName evidence="1">Uncharacterized protein</fullName>
    </submittedName>
</protein>
<dbReference type="Proteomes" id="UP000030652">
    <property type="component" value="Unassembled WGS sequence"/>
</dbReference>
<evidence type="ECO:0000313" key="1">
    <source>
        <dbReference type="EMBL" id="KHE93553.1"/>
    </source>
</evidence>
<gene>
    <name evidence="1" type="ORF">SCABRO_00688</name>
</gene>
<evidence type="ECO:0000313" key="2">
    <source>
        <dbReference type="Proteomes" id="UP000030652"/>
    </source>
</evidence>
<organism evidence="1 2">
    <name type="scientific">Candidatus Scalindua brodae</name>
    <dbReference type="NCBI Taxonomy" id="237368"/>
    <lineage>
        <taxon>Bacteria</taxon>
        <taxon>Pseudomonadati</taxon>
        <taxon>Planctomycetota</taxon>
        <taxon>Candidatus Brocadiia</taxon>
        <taxon>Candidatus Brocadiales</taxon>
        <taxon>Candidatus Scalinduaceae</taxon>
        <taxon>Candidatus Scalindua</taxon>
    </lineage>
</organism>
<accession>A0A0B0EQY5</accession>
<comment type="caution">
    <text evidence="1">The sequence shown here is derived from an EMBL/GenBank/DDBJ whole genome shotgun (WGS) entry which is preliminary data.</text>
</comment>
<name>A0A0B0EQY5_9BACT</name>
<proteinExistence type="predicted"/>
<dbReference type="AlphaFoldDB" id="A0A0B0EQY5"/>
<sequence>MFRSDINKSLSDIILDPYSGNDILKLVNWYRQDFINSVIKILEHKTQYGSLDKKKSRLKTIYAEIHNKRVLLDDIERACQLVGDNDYNNIQYREFMKDALNEAESDDDARYEKKIEELNILSDRIKERCPDLSLEKDLLLDIRKRIAEIYFYIDKIRRQERRITEWQQHGPPSSIRDKFKKYMKNSQTNPFEEADSEC</sequence>
<dbReference type="EMBL" id="JRYO01000051">
    <property type="protein sequence ID" value="KHE93553.1"/>
    <property type="molecule type" value="Genomic_DNA"/>
</dbReference>